<name>A0A484C396_PERFV</name>
<dbReference type="Pfam" id="PF19329">
    <property type="entry name" value="KCTD11_21_C"/>
    <property type="match status" value="1"/>
</dbReference>
<dbReference type="GO" id="GO:0005829">
    <property type="term" value="C:cytosol"/>
    <property type="evidence" value="ECO:0007669"/>
    <property type="project" value="TreeGrafter"/>
</dbReference>
<dbReference type="FunFam" id="3.30.70.890:FF:000001">
    <property type="entry name" value="Galactokinase"/>
    <property type="match status" value="1"/>
</dbReference>
<evidence type="ECO:0000256" key="3">
    <source>
        <dbReference type="ARBA" id="ARBA00022679"/>
    </source>
</evidence>
<feature type="domain" description="BTB" evidence="11">
    <location>
        <begin position="418"/>
        <end position="519"/>
    </location>
</feature>
<dbReference type="CDD" id="cd18365">
    <property type="entry name" value="BTB_POZ_KCTD6_like"/>
    <property type="match status" value="1"/>
</dbReference>
<keyword evidence="4" id="KW-0479">Metal-binding</keyword>
<evidence type="ECO:0000256" key="10">
    <source>
        <dbReference type="SAM" id="Coils"/>
    </source>
</evidence>
<dbReference type="InterPro" id="IPR020568">
    <property type="entry name" value="Ribosomal_Su5_D2-typ_SF"/>
</dbReference>
<evidence type="ECO:0000256" key="9">
    <source>
        <dbReference type="ARBA" id="ARBA00023277"/>
    </source>
</evidence>
<dbReference type="Gene3D" id="3.30.70.890">
    <property type="entry name" value="GHMP kinase, C-terminal domain"/>
    <property type="match status" value="1"/>
</dbReference>
<keyword evidence="6" id="KW-0418">Kinase</keyword>
<dbReference type="GO" id="GO:0016567">
    <property type="term" value="P:protein ubiquitination"/>
    <property type="evidence" value="ECO:0007669"/>
    <property type="project" value="UniProtKB-UniPathway"/>
</dbReference>
<dbReference type="SUPFAM" id="SSF54211">
    <property type="entry name" value="Ribosomal protein S5 domain 2-like"/>
    <property type="match status" value="1"/>
</dbReference>
<keyword evidence="9" id="KW-0119">Carbohydrate metabolism</keyword>
<dbReference type="Gene3D" id="3.30.710.10">
    <property type="entry name" value="Potassium Channel Kv1.1, Chain A"/>
    <property type="match status" value="1"/>
</dbReference>
<dbReference type="GO" id="GO:0004335">
    <property type="term" value="F:galactokinase activity"/>
    <property type="evidence" value="ECO:0007669"/>
    <property type="project" value="InterPro"/>
</dbReference>
<dbReference type="PANTHER" id="PTHR10457">
    <property type="entry name" value="MEVALONATE KINASE/GALACTOKINASE"/>
    <property type="match status" value="1"/>
</dbReference>
<evidence type="ECO:0000259" key="11">
    <source>
        <dbReference type="SMART" id="SM00225"/>
    </source>
</evidence>
<dbReference type="EMBL" id="SCKG01000021">
    <property type="protein sequence ID" value="TDG98449.1"/>
    <property type="molecule type" value="Genomic_DNA"/>
</dbReference>
<dbReference type="InterPro" id="IPR003131">
    <property type="entry name" value="T1-type_BTB"/>
</dbReference>
<keyword evidence="8" id="KW-0460">Magnesium</keyword>
<protein>
    <recommendedName>
        <fullName evidence="11">BTB domain-containing protein</fullName>
    </recommendedName>
</protein>
<dbReference type="AlphaFoldDB" id="A0A484C396"/>
<evidence type="ECO:0000256" key="7">
    <source>
        <dbReference type="ARBA" id="ARBA00022840"/>
    </source>
</evidence>
<keyword evidence="7" id="KW-0067">ATP-binding</keyword>
<accession>A0A484C396</accession>
<dbReference type="PRINTS" id="PR00959">
    <property type="entry name" value="MEVGALKINASE"/>
</dbReference>
<dbReference type="NCBIfam" id="TIGR00131">
    <property type="entry name" value="gal_kin"/>
    <property type="match status" value="1"/>
</dbReference>
<dbReference type="Proteomes" id="UP000295070">
    <property type="component" value="Chromosome 21"/>
</dbReference>
<evidence type="ECO:0000256" key="5">
    <source>
        <dbReference type="ARBA" id="ARBA00022741"/>
    </source>
</evidence>
<proteinExistence type="inferred from homology"/>
<dbReference type="InterPro" id="IPR000705">
    <property type="entry name" value="Galactokinase"/>
</dbReference>
<dbReference type="Pfam" id="PF08544">
    <property type="entry name" value="GHMP_kinases_C"/>
    <property type="match status" value="1"/>
</dbReference>
<dbReference type="GO" id="GO:0005524">
    <property type="term" value="F:ATP binding"/>
    <property type="evidence" value="ECO:0007669"/>
    <property type="project" value="UniProtKB-KW"/>
</dbReference>
<dbReference type="GO" id="GO:0051260">
    <property type="term" value="P:protein homooligomerization"/>
    <property type="evidence" value="ECO:0007669"/>
    <property type="project" value="InterPro"/>
</dbReference>
<organism evidence="12 13">
    <name type="scientific">Perca flavescens</name>
    <name type="common">American yellow perch</name>
    <name type="synonym">Morone flavescens</name>
    <dbReference type="NCBI Taxonomy" id="8167"/>
    <lineage>
        <taxon>Eukaryota</taxon>
        <taxon>Metazoa</taxon>
        <taxon>Chordata</taxon>
        <taxon>Craniata</taxon>
        <taxon>Vertebrata</taxon>
        <taxon>Euteleostomi</taxon>
        <taxon>Actinopterygii</taxon>
        <taxon>Neopterygii</taxon>
        <taxon>Teleostei</taxon>
        <taxon>Neoteleostei</taxon>
        <taxon>Acanthomorphata</taxon>
        <taxon>Eupercaria</taxon>
        <taxon>Perciformes</taxon>
        <taxon>Percoidei</taxon>
        <taxon>Percidae</taxon>
        <taxon>Percinae</taxon>
        <taxon>Perca</taxon>
    </lineage>
</organism>
<dbReference type="UniPathway" id="UPA00143"/>
<dbReference type="InterPro" id="IPR011333">
    <property type="entry name" value="SKP1/BTB/POZ_sf"/>
</dbReference>
<dbReference type="Pfam" id="PF10509">
    <property type="entry name" value="GalKase_gal_bdg"/>
    <property type="match status" value="1"/>
</dbReference>
<dbReference type="Gene3D" id="3.30.230.10">
    <property type="match status" value="1"/>
</dbReference>
<keyword evidence="2" id="KW-0341">Growth regulation</keyword>
<evidence type="ECO:0000256" key="2">
    <source>
        <dbReference type="ARBA" id="ARBA00022604"/>
    </source>
</evidence>
<dbReference type="SMART" id="SM00225">
    <property type="entry name" value="BTB"/>
    <property type="match status" value="1"/>
</dbReference>
<dbReference type="PROSITE" id="PS00106">
    <property type="entry name" value="GALACTOKINASE"/>
    <property type="match status" value="1"/>
</dbReference>
<keyword evidence="13" id="KW-1185">Reference proteome</keyword>
<dbReference type="InterPro" id="IPR013750">
    <property type="entry name" value="GHMP_kinase_C_dom"/>
</dbReference>
<dbReference type="STRING" id="8167.A0A484C396"/>
<dbReference type="PRINTS" id="PR00473">
    <property type="entry name" value="GALCTOKINASE"/>
</dbReference>
<dbReference type="GO" id="GO:0006012">
    <property type="term" value="P:galactose metabolic process"/>
    <property type="evidence" value="ECO:0007669"/>
    <property type="project" value="InterPro"/>
</dbReference>
<evidence type="ECO:0000256" key="8">
    <source>
        <dbReference type="ARBA" id="ARBA00022842"/>
    </source>
</evidence>
<dbReference type="InterPro" id="IPR014721">
    <property type="entry name" value="Ribsml_uS5_D2-typ_fold_subgr"/>
</dbReference>
<dbReference type="InterPro" id="IPR000210">
    <property type="entry name" value="BTB/POZ_dom"/>
</dbReference>
<dbReference type="InterPro" id="IPR036554">
    <property type="entry name" value="GHMP_kinase_C_sf"/>
</dbReference>
<dbReference type="InterPro" id="IPR006204">
    <property type="entry name" value="GHMP_kinase_N_dom"/>
</dbReference>
<keyword evidence="5" id="KW-0547">Nucleotide-binding</keyword>
<dbReference type="InterPro" id="IPR045763">
    <property type="entry name" value="KCTD11/21_C"/>
</dbReference>
<gene>
    <name evidence="12" type="ORF">EPR50_G00218730</name>
</gene>
<dbReference type="Pfam" id="PF02214">
    <property type="entry name" value="BTB_2"/>
    <property type="match status" value="1"/>
</dbReference>
<dbReference type="FunFam" id="3.30.230.10:FF:000040">
    <property type="entry name" value="Galactokinase 1"/>
    <property type="match status" value="1"/>
</dbReference>
<sequence length="692" mass="76607">MATSCPSVAELVAAARGLYVQVFGKEAPRVAVCAPGRVNLIGEHTDYNQGFVLPMALPLVTVVVGSQTSGQDVTVVTATEDADEPRRVDFSLPSYGSALSPGLPSWANYVKGVIQHYRAPPVPGFRAVIASSVPLGGGLSSSASLEVAFYTFLQQLQPDDGDKVSKAVACQKAEHTHAGVPCGIMDQFVSVLGREGHALLIDCRSLEATPVPLADPGLVILITNSNVKHSLTGSEYPMRRRQCEEAASILGKDSLRDATMKDLEEARDRLDDVTCRRARHVIEEIERTVRAAEALKRGAYKEFGKLMVESHNSLRDLYEVSCRELDELVCAAMEVEGVFGSRMTGGGFGGCTVTLLQAHAIDRTILHIQPLSPQHSRAEQKDPCPPNNNFRESFTGFASKMLNLNSQDDNSNRNSLQDPVSLNVGGEIYTTTLDTLTRCRDSMLGAMFTGQIPVLRDNRGNVFIDRDGKVFRYILNYLRSSSLDLPDGFSELALLRREVDFFQIRPLLEEMCRYEALMPLSLRGGPLGAMIMVNVDSKVRVLHFNLRHGPENYELRTCSVRAFTVDLFCTWRAFLALICEHFSYRTSRGLTSPHPCNPRQNRLKLEWVPRPDELPQDQYNKQRYQGLTVSNTELTQLDDIVNVHRNPCDITDMQGFVEELLKVSLAEGFKVDLVTPDPAEILNCTSLRLVKC</sequence>
<comment type="caution">
    <text evidence="12">The sequence shown here is derived from an EMBL/GenBank/DDBJ whole genome shotgun (WGS) entry which is preliminary data.</text>
</comment>
<keyword evidence="10" id="KW-0175">Coiled coil</keyword>
<dbReference type="InterPro" id="IPR006203">
    <property type="entry name" value="GHMP_knse_ATP-bd_CS"/>
</dbReference>
<evidence type="ECO:0000313" key="12">
    <source>
        <dbReference type="EMBL" id="TDG98449.1"/>
    </source>
</evidence>
<dbReference type="PROSITE" id="PS00627">
    <property type="entry name" value="GHMP_KINASES_ATP"/>
    <property type="match status" value="1"/>
</dbReference>
<dbReference type="SUPFAM" id="SSF55060">
    <property type="entry name" value="GHMP Kinase, C-terminal domain"/>
    <property type="match status" value="1"/>
</dbReference>
<comment type="similarity">
    <text evidence="1">Belongs to the GHMP kinase family. GalK subfamily.</text>
</comment>
<feature type="coiled-coil region" evidence="10">
    <location>
        <begin position="256"/>
        <end position="302"/>
    </location>
</feature>
<dbReference type="InterPro" id="IPR019741">
    <property type="entry name" value="Galactokinase_CS"/>
</dbReference>
<dbReference type="GO" id="GO:0046872">
    <property type="term" value="F:metal ion binding"/>
    <property type="evidence" value="ECO:0007669"/>
    <property type="project" value="UniProtKB-KW"/>
</dbReference>
<evidence type="ECO:0000256" key="1">
    <source>
        <dbReference type="ARBA" id="ARBA00006566"/>
    </source>
</evidence>
<dbReference type="SUPFAM" id="SSF54695">
    <property type="entry name" value="POZ domain"/>
    <property type="match status" value="1"/>
</dbReference>
<reference evidence="12 13" key="1">
    <citation type="submission" date="2019-01" db="EMBL/GenBank/DDBJ databases">
        <title>A chromosome-scale genome assembly of the yellow perch, Perca flavescens.</title>
        <authorList>
            <person name="Feron R."/>
            <person name="Morvezen R."/>
            <person name="Bestin A."/>
            <person name="Haffray P."/>
            <person name="Klopp C."/>
            <person name="Zahm M."/>
            <person name="Cabau C."/>
            <person name="Roques C."/>
            <person name="Donnadieu C."/>
            <person name="Bouchez O."/>
            <person name="Christie M."/>
            <person name="Larson W."/>
            <person name="Guiguen Y."/>
        </authorList>
    </citation>
    <scope>NUCLEOTIDE SEQUENCE [LARGE SCALE GENOMIC DNA]</scope>
    <source>
        <strain evidence="12">YP-PL-M2</strain>
        <tissue evidence="12">Blood</tissue>
    </source>
</reference>
<dbReference type="PANTHER" id="PTHR10457:SF7">
    <property type="entry name" value="GALACTOKINASE-RELATED"/>
    <property type="match status" value="1"/>
</dbReference>
<evidence type="ECO:0000313" key="13">
    <source>
        <dbReference type="Proteomes" id="UP000295070"/>
    </source>
</evidence>
<keyword evidence="3" id="KW-0808">Transferase</keyword>
<evidence type="ECO:0000256" key="4">
    <source>
        <dbReference type="ARBA" id="ARBA00022723"/>
    </source>
</evidence>
<evidence type="ECO:0000256" key="6">
    <source>
        <dbReference type="ARBA" id="ARBA00022777"/>
    </source>
</evidence>
<dbReference type="Pfam" id="PF00288">
    <property type="entry name" value="GHMP_kinases_N"/>
    <property type="match status" value="1"/>
</dbReference>
<dbReference type="InterPro" id="IPR019539">
    <property type="entry name" value="GalKase_N"/>
</dbReference>